<organism evidence="2 3">
    <name type="scientific">Trichinella pseudospiralis</name>
    <name type="common">Parasitic roundworm</name>
    <dbReference type="NCBI Taxonomy" id="6337"/>
    <lineage>
        <taxon>Eukaryota</taxon>
        <taxon>Metazoa</taxon>
        <taxon>Ecdysozoa</taxon>
        <taxon>Nematoda</taxon>
        <taxon>Enoplea</taxon>
        <taxon>Dorylaimia</taxon>
        <taxon>Trichinellida</taxon>
        <taxon>Trichinellidae</taxon>
        <taxon>Trichinella</taxon>
    </lineage>
</organism>
<dbReference type="EMBL" id="JYDV01004894">
    <property type="protein sequence ID" value="KRY95011.1"/>
    <property type="molecule type" value="Genomic_DNA"/>
</dbReference>
<comment type="caution">
    <text evidence="2">The sequence shown here is derived from an EMBL/GenBank/DDBJ whole genome shotgun (WGS) entry which is preliminary data.</text>
</comment>
<dbReference type="Proteomes" id="UP000054826">
    <property type="component" value="Unassembled WGS sequence"/>
</dbReference>
<protein>
    <submittedName>
        <fullName evidence="2">Uncharacterized protein</fullName>
    </submittedName>
</protein>
<dbReference type="AlphaFoldDB" id="A0A0V1GBM2"/>
<name>A0A0V1GBM2_TRIPS</name>
<gene>
    <name evidence="2" type="ORF">T4C_5077</name>
</gene>
<evidence type="ECO:0000256" key="1">
    <source>
        <dbReference type="SAM" id="MobiDB-lite"/>
    </source>
</evidence>
<accession>A0A0V1GBM2</accession>
<sequence length="31" mass="3352">MRRNKAGGKAPLAYNVSGQWRGSGDLKPHQA</sequence>
<feature type="region of interest" description="Disordered" evidence="1">
    <location>
        <begin position="1"/>
        <end position="31"/>
    </location>
</feature>
<evidence type="ECO:0000313" key="3">
    <source>
        <dbReference type="Proteomes" id="UP000054826"/>
    </source>
</evidence>
<reference evidence="2 3" key="1">
    <citation type="submission" date="2015-01" db="EMBL/GenBank/DDBJ databases">
        <title>Evolution of Trichinella species and genotypes.</title>
        <authorList>
            <person name="Korhonen P.K."/>
            <person name="Edoardo P."/>
            <person name="Giuseppe L.R."/>
            <person name="Gasser R.B."/>
        </authorList>
    </citation>
    <scope>NUCLEOTIDE SEQUENCE [LARGE SCALE GENOMIC DNA]</scope>
    <source>
        <strain evidence="2">ISS176</strain>
    </source>
</reference>
<evidence type="ECO:0000313" key="2">
    <source>
        <dbReference type="EMBL" id="KRY95011.1"/>
    </source>
</evidence>
<proteinExistence type="predicted"/>